<evidence type="ECO:0000313" key="3">
    <source>
        <dbReference type="Proteomes" id="UP001434337"/>
    </source>
</evidence>
<keyword evidence="3" id="KW-1185">Reference proteome</keyword>
<evidence type="ECO:0000313" key="2">
    <source>
        <dbReference type="EMBL" id="WZX00212.1"/>
    </source>
</evidence>
<accession>A0ABZ3CDZ0</accession>
<evidence type="ECO:0000256" key="1">
    <source>
        <dbReference type="SAM" id="MobiDB-lite"/>
    </source>
</evidence>
<reference evidence="2 3" key="1">
    <citation type="journal article" date="2023" name="Environ Microbiome">
        <title>A coral-associated actinobacterium mitigates coral bleaching under heat stress.</title>
        <authorList>
            <person name="Li J."/>
            <person name="Zou Y."/>
            <person name="Li Q."/>
            <person name="Zhang J."/>
            <person name="Bourne D.G."/>
            <person name="Lyu Y."/>
            <person name="Liu C."/>
            <person name="Zhang S."/>
        </authorList>
    </citation>
    <scope>NUCLEOTIDE SEQUENCE [LARGE SCALE GENOMIC DNA]</scope>
    <source>
        <strain evidence="2 3">SCSIO 13291</strain>
    </source>
</reference>
<sequence length="171" mass="18362">MRLRDSRAGGVPFASPHIALPVQIAELSTRTVSTIGHEERLTLVIQEQRGSTMRASINGISADEVVQQALSDGLFGTSLLGQQMGWMVRPIDPLAPLRGLGLDDSVLRSVARLLFTERLVTDQAASRIDSFALGPSHQGTRRLRATWTPPQLYTNGPDPAPVSIDGAVTGL</sequence>
<feature type="region of interest" description="Disordered" evidence="1">
    <location>
        <begin position="148"/>
        <end position="171"/>
    </location>
</feature>
<dbReference type="Proteomes" id="UP001434337">
    <property type="component" value="Chromosome"/>
</dbReference>
<name>A0ABZ3CDZ0_9ACTN</name>
<dbReference type="EMBL" id="CP115965">
    <property type="protein sequence ID" value="WZX00212.1"/>
    <property type="molecule type" value="Genomic_DNA"/>
</dbReference>
<dbReference type="RefSeq" id="WP_342373569.1">
    <property type="nucleotide sequence ID" value="NZ_CP115965.1"/>
</dbReference>
<proteinExistence type="predicted"/>
<organism evidence="2 3">
    <name type="scientific">Propioniciclava soli</name>
    <dbReference type="NCBI Taxonomy" id="2775081"/>
    <lineage>
        <taxon>Bacteria</taxon>
        <taxon>Bacillati</taxon>
        <taxon>Actinomycetota</taxon>
        <taxon>Actinomycetes</taxon>
        <taxon>Propionibacteriales</taxon>
        <taxon>Propionibacteriaceae</taxon>
        <taxon>Propioniciclava</taxon>
    </lineage>
</organism>
<protein>
    <submittedName>
        <fullName evidence="2">Uncharacterized protein</fullName>
    </submittedName>
</protein>
<gene>
    <name evidence="2" type="ORF">PCC79_08540</name>
</gene>